<keyword evidence="4" id="KW-1185">Reference proteome</keyword>
<dbReference type="AlphaFoldDB" id="M5RKV9"/>
<comment type="caution">
    <text evidence="3">The sequence shown here is derived from an EMBL/GenBank/DDBJ whole genome shotgun (WGS) entry which is preliminary data.</text>
</comment>
<evidence type="ECO:0000259" key="1">
    <source>
        <dbReference type="Pfam" id="PF00534"/>
    </source>
</evidence>
<evidence type="ECO:0000313" key="4">
    <source>
        <dbReference type="Proteomes" id="UP000011991"/>
    </source>
</evidence>
<name>M5RKV9_9BACT</name>
<accession>M5RKV9</accession>
<proteinExistence type="predicted"/>
<dbReference type="GO" id="GO:0016757">
    <property type="term" value="F:glycosyltransferase activity"/>
    <property type="evidence" value="ECO:0007669"/>
    <property type="project" value="UniProtKB-KW"/>
</dbReference>
<dbReference type="Pfam" id="PF13439">
    <property type="entry name" value="Glyco_transf_4"/>
    <property type="match status" value="1"/>
</dbReference>
<dbReference type="InterPro" id="IPR028098">
    <property type="entry name" value="Glyco_trans_4-like_N"/>
</dbReference>
<dbReference type="RefSeq" id="WP_008697680.1">
    <property type="nucleotide sequence ID" value="NZ_ANOG01000476.1"/>
</dbReference>
<evidence type="ECO:0000259" key="2">
    <source>
        <dbReference type="Pfam" id="PF13439"/>
    </source>
</evidence>
<keyword evidence="3" id="KW-0808">Transferase</keyword>
<reference evidence="3 4" key="1">
    <citation type="journal article" date="2013" name="Mar. Genomics">
        <title>Expression of sulfatases in Rhodopirellula baltica and the diversity of sulfatases in the genus Rhodopirellula.</title>
        <authorList>
            <person name="Wegner C.E."/>
            <person name="Richter-Heitmann T."/>
            <person name="Klindworth A."/>
            <person name="Klockow C."/>
            <person name="Richter M."/>
            <person name="Achstetter T."/>
            <person name="Glockner F.O."/>
            <person name="Harder J."/>
        </authorList>
    </citation>
    <scope>NUCLEOTIDE SEQUENCE [LARGE SCALE GENOMIC DNA]</scope>
    <source>
        <strain evidence="3 4">SM1</strain>
    </source>
</reference>
<dbReference type="CDD" id="cd03801">
    <property type="entry name" value="GT4_PimA-like"/>
    <property type="match status" value="1"/>
</dbReference>
<dbReference type="EMBL" id="ANOG01000476">
    <property type="protein sequence ID" value="EMI19806.1"/>
    <property type="molecule type" value="Genomic_DNA"/>
</dbReference>
<protein>
    <submittedName>
        <fullName evidence="3">Glycosyl transferase, group 1</fullName>
        <ecNumber evidence="3">2.4.-.-</ecNumber>
    </submittedName>
</protein>
<dbReference type="Pfam" id="PF00534">
    <property type="entry name" value="Glycos_transf_1"/>
    <property type="match status" value="1"/>
</dbReference>
<keyword evidence="3" id="KW-0328">Glycosyltransferase</keyword>
<evidence type="ECO:0000313" key="3">
    <source>
        <dbReference type="EMBL" id="EMI19806.1"/>
    </source>
</evidence>
<dbReference type="Proteomes" id="UP000011991">
    <property type="component" value="Unassembled WGS sequence"/>
</dbReference>
<dbReference type="EC" id="2.4.-.-" evidence="3"/>
<feature type="domain" description="Glycosyl transferase family 1" evidence="1">
    <location>
        <begin position="229"/>
        <end position="389"/>
    </location>
</feature>
<gene>
    <name evidence="3" type="ORF">RMSM_03269</name>
</gene>
<dbReference type="PATRIC" id="fig|1265738.3.peg.3263"/>
<feature type="domain" description="Glycosyltransferase subfamily 4-like N-terminal" evidence="2">
    <location>
        <begin position="10"/>
        <end position="165"/>
    </location>
</feature>
<sequence length="421" mass="46447">MIINANRHEGTSRAVLEVAERLVLRGHHVSLFARTVEAIEGTGIDWIEVTGPKRPEIADFASFKLNVDGRLRGTRKFDIVHSAGPNTSRADVYTIQTVHPFKVLQTAESRAAATAGRLRRLSWWAYDRHVIRCEQQAYHACGPTGPRAFLPVSEGTKQELLETYPEVQQAGCRSAELPAAAVHGNAANHSLHNVGLQGESDLGNVTVVPNGADLDRFTPANRDSHRGDVRREHGIDDNDFVMVFSGGDWRRKGLDLALQAMAKLANPRIKLLVVGHDRAGGDVRQMSDRLGLQSRVTFAGFRSDVHRYYAAGDLFLFPTSYEAFSLATIEAAASGLPVLMPDVSGAHELVGSGETGTMIGRTPDSIAETIQHYFDSPEQVRRHGKAARRLVEEQFSWDAITDKTLDVYRRLIEQRTIGQND</sequence>
<dbReference type="PANTHER" id="PTHR12526">
    <property type="entry name" value="GLYCOSYLTRANSFERASE"/>
    <property type="match status" value="1"/>
</dbReference>
<organism evidence="3 4">
    <name type="scientific">Rhodopirellula maiorica SM1</name>
    <dbReference type="NCBI Taxonomy" id="1265738"/>
    <lineage>
        <taxon>Bacteria</taxon>
        <taxon>Pseudomonadati</taxon>
        <taxon>Planctomycetota</taxon>
        <taxon>Planctomycetia</taxon>
        <taxon>Pirellulales</taxon>
        <taxon>Pirellulaceae</taxon>
        <taxon>Novipirellula</taxon>
    </lineage>
</organism>
<dbReference type="PANTHER" id="PTHR12526:SF636">
    <property type="entry name" value="BLL3647 PROTEIN"/>
    <property type="match status" value="1"/>
</dbReference>
<dbReference type="SUPFAM" id="SSF53756">
    <property type="entry name" value="UDP-Glycosyltransferase/glycogen phosphorylase"/>
    <property type="match status" value="1"/>
</dbReference>
<dbReference type="Gene3D" id="3.40.50.2000">
    <property type="entry name" value="Glycogen Phosphorylase B"/>
    <property type="match status" value="3"/>
</dbReference>
<dbReference type="InterPro" id="IPR001296">
    <property type="entry name" value="Glyco_trans_1"/>
</dbReference>